<evidence type="ECO:0000313" key="4">
    <source>
        <dbReference type="EMBL" id="RDB23222.1"/>
    </source>
</evidence>
<dbReference type="InterPro" id="IPR020472">
    <property type="entry name" value="WD40_PAC1"/>
</dbReference>
<evidence type="ECO:0000313" key="5">
    <source>
        <dbReference type="Proteomes" id="UP000076154"/>
    </source>
</evidence>
<dbReference type="Gene3D" id="2.130.10.10">
    <property type="entry name" value="YVTN repeat-like/Quinoprotein amine dehydrogenase"/>
    <property type="match status" value="2"/>
</dbReference>
<dbReference type="InterPro" id="IPR001680">
    <property type="entry name" value="WD40_rpt"/>
</dbReference>
<dbReference type="InParanoid" id="A0A369JPE5"/>
<keyword evidence="1 3" id="KW-0853">WD repeat</keyword>
<feature type="repeat" description="WD" evidence="3">
    <location>
        <begin position="140"/>
        <end position="165"/>
    </location>
</feature>
<dbReference type="Proteomes" id="UP000076154">
    <property type="component" value="Unassembled WGS sequence"/>
</dbReference>
<dbReference type="PROSITE" id="PS00678">
    <property type="entry name" value="WD_REPEATS_1"/>
    <property type="match status" value="1"/>
</dbReference>
<dbReference type="InterPro" id="IPR036322">
    <property type="entry name" value="WD40_repeat_dom_sf"/>
</dbReference>
<dbReference type="PANTHER" id="PTHR47232">
    <property type="entry name" value="TRANSDUCIN FAMILY PROTEIN / WD-40 REPEAT FAMILY PROTEIN"/>
    <property type="match status" value="1"/>
</dbReference>
<dbReference type="AlphaFoldDB" id="A0A369JPE5"/>
<dbReference type="SMART" id="SM00320">
    <property type="entry name" value="WD40"/>
    <property type="match status" value="2"/>
</dbReference>
<comment type="caution">
    <text evidence="4">The sequence shown here is derived from an EMBL/GenBank/DDBJ whole genome shotgun (WGS) entry which is preliminary data.</text>
</comment>
<evidence type="ECO:0000256" key="3">
    <source>
        <dbReference type="PROSITE-ProRule" id="PRU00221"/>
    </source>
</evidence>
<gene>
    <name evidence="4" type="primary">wdr-48</name>
    <name evidence="4" type="ORF">Hypma_009545</name>
</gene>
<reference evidence="4" key="1">
    <citation type="submission" date="2018-04" db="EMBL/GenBank/DDBJ databases">
        <title>Whole genome sequencing of Hypsizygus marmoreus.</title>
        <authorList>
            <person name="Choi I.-G."/>
            <person name="Min B."/>
            <person name="Kim J.-G."/>
            <person name="Kim S."/>
            <person name="Oh Y.-L."/>
            <person name="Kong W.-S."/>
            <person name="Park H."/>
            <person name="Jeong J."/>
            <person name="Song E.-S."/>
        </authorList>
    </citation>
    <scope>NUCLEOTIDE SEQUENCE [LARGE SCALE GENOMIC DNA]</scope>
    <source>
        <strain evidence="4">51987-8</strain>
    </source>
</reference>
<evidence type="ECO:0000256" key="2">
    <source>
        <dbReference type="ARBA" id="ARBA00022737"/>
    </source>
</evidence>
<accession>A0A369JPE5</accession>
<dbReference type="PRINTS" id="PR00320">
    <property type="entry name" value="GPROTEINBRPT"/>
</dbReference>
<keyword evidence="5" id="KW-1185">Reference proteome</keyword>
<evidence type="ECO:0000256" key="1">
    <source>
        <dbReference type="ARBA" id="ARBA00022574"/>
    </source>
</evidence>
<dbReference type="SUPFAM" id="SSF50978">
    <property type="entry name" value="WD40 repeat-like"/>
    <property type="match status" value="1"/>
</dbReference>
<keyword evidence="2" id="KW-0677">Repeat</keyword>
<dbReference type="EMBL" id="LUEZ02000047">
    <property type="protein sequence ID" value="RDB23222.1"/>
    <property type="molecule type" value="Genomic_DNA"/>
</dbReference>
<dbReference type="STRING" id="39966.A0A369JPE5"/>
<sequence>MIQPLQFATGGYDHIVHLWEVESDLSSASPQPLAIKHTSQVQSLLAIRDTSHKLVSAGADCNVHIWDLSSERVVNTLKTSNAVYHIHTTTSPFCSLLEVAHRDLQFEVRDHRLIPESPVQKFGYISDKVHGRFIKGDTWSQLFACGSRDGTVRLWDLRNVKALPAMIACRESQKIVQVVFKHSHLITCSESGQIRIIGYDEQNR</sequence>
<dbReference type="PROSITE" id="PS50082">
    <property type="entry name" value="WD_REPEATS_2"/>
    <property type="match status" value="2"/>
</dbReference>
<organism evidence="4 5">
    <name type="scientific">Hypsizygus marmoreus</name>
    <name type="common">White beech mushroom</name>
    <name type="synonym">Agaricus marmoreus</name>
    <dbReference type="NCBI Taxonomy" id="39966"/>
    <lineage>
        <taxon>Eukaryota</taxon>
        <taxon>Fungi</taxon>
        <taxon>Dikarya</taxon>
        <taxon>Basidiomycota</taxon>
        <taxon>Agaricomycotina</taxon>
        <taxon>Agaricomycetes</taxon>
        <taxon>Agaricomycetidae</taxon>
        <taxon>Agaricales</taxon>
        <taxon>Tricholomatineae</taxon>
        <taxon>Lyophyllaceae</taxon>
        <taxon>Hypsizygus</taxon>
    </lineage>
</organism>
<protein>
    <submittedName>
        <fullName evidence="4">WD repeat-containing protein 48</fullName>
    </submittedName>
</protein>
<dbReference type="InterPro" id="IPR015943">
    <property type="entry name" value="WD40/YVTN_repeat-like_dom_sf"/>
</dbReference>
<name>A0A369JPE5_HYPMA</name>
<dbReference type="InterPro" id="IPR019775">
    <property type="entry name" value="WD40_repeat_CS"/>
</dbReference>
<dbReference type="Pfam" id="PF00400">
    <property type="entry name" value="WD40"/>
    <property type="match status" value="2"/>
</dbReference>
<dbReference type="OrthoDB" id="1897642at2759"/>
<dbReference type="PANTHER" id="PTHR47232:SF1">
    <property type="entry name" value="TRANSDUCIN FAMILY PROTEIN _ WD-40 REPEAT FAMILY PROTEIN"/>
    <property type="match status" value="1"/>
</dbReference>
<proteinExistence type="predicted"/>
<feature type="repeat" description="WD" evidence="3">
    <location>
        <begin position="34"/>
        <end position="76"/>
    </location>
</feature>